<dbReference type="Proteomes" id="UP001172738">
    <property type="component" value="Unassembled WGS sequence"/>
</dbReference>
<accession>A0ABT8G1Z2</accession>
<reference evidence="1" key="1">
    <citation type="submission" date="2023-06" db="EMBL/GenBank/DDBJ databases">
        <title>SYSU T00b26.</title>
        <authorList>
            <person name="Gao L."/>
            <person name="Fang B.-Z."/>
            <person name="Li W.-J."/>
        </authorList>
    </citation>
    <scope>NUCLEOTIDE SEQUENCE</scope>
    <source>
        <strain evidence="1">SYSU T00b26</strain>
    </source>
</reference>
<evidence type="ECO:0000313" key="1">
    <source>
        <dbReference type="EMBL" id="MDN4473118.1"/>
    </source>
</evidence>
<comment type="caution">
    <text evidence="1">The sequence shown here is derived from an EMBL/GenBank/DDBJ whole genome shotgun (WGS) entry which is preliminary data.</text>
</comment>
<evidence type="ECO:0000313" key="2">
    <source>
        <dbReference type="Proteomes" id="UP001172738"/>
    </source>
</evidence>
<dbReference type="RefSeq" id="WP_301128343.1">
    <property type="nucleotide sequence ID" value="NZ_JAUHPV010000005.1"/>
</dbReference>
<organism evidence="1 2">
    <name type="scientific">Demequina zhanjiangensis</name>
    <dbReference type="NCBI Taxonomy" id="3051659"/>
    <lineage>
        <taxon>Bacteria</taxon>
        <taxon>Bacillati</taxon>
        <taxon>Actinomycetota</taxon>
        <taxon>Actinomycetes</taxon>
        <taxon>Micrococcales</taxon>
        <taxon>Demequinaceae</taxon>
        <taxon>Demequina</taxon>
    </lineage>
</organism>
<gene>
    <name evidence="1" type="ORF">QQX04_08970</name>
</gene>
<dbReference type="EMBL" id="JAUHPV010000005">
    <property type="protein sequence ID" value="MDN4473118.1"/>
    <property type="molecule type" value="Genomic_DNA"/>
</dbReference>
<keyword evidence="2" id="KW-1185">Reference proteome</keyword>
<sequence>MNESREALRRLQAALEEHLAAVAARRGDDDVAVDDAYDAVAEAFEAYDSALDDEFGESLPLMLDDSDELDAHAVEDEDELDDDIEEFELR</sequence>
<name>A0ABT8G1Z2_9MICO</name>
<proteinExistence type="predicted"/>
<protein>
    <submittedName>
        <fullName evidence="1">Primosomal protein</fullName>
    </submittedName>
</protein>